<evidence type="ECO:0000256" key="9">
    <source>
        <dbReference type="ARBA" id="ARBA00022603"/>
    </source>
</evidence>
<feature type="domain" description="Methylguanine DNA methyltransferase ribonuclease-like" evidence="22">
    <location>
        <begin position="81"/>
        <end position="158"/>
    </location>
</feature>
<keyword evidence="8" id="KW-0597">Phosphoprotein</keyword>
<dbReference type="Gene3D" id="3.30.160.70">
    <property type="entry name" value="Methylated DNA-protein cysteine methyltransferase domain"/>
    <property type="match status" value="1"/>
</dbReference>
<comment type="similarity">
    <text evidence="5">Belongs to the MGMT family.</text>
</comment>
<dbReference type="GO" id="GO:0032259">
    <property type="term" value="P:methylation"/>
    <property type="evidence" value="ECO:0007669"/>
    <property type="project" value="UniProtKB-KW"/>
</dbReference>
<dbReference type="GO" id="GO:0046872">
    <property type="term" value="F:metal ion binding"/>
    <property type="evidence" value="ECO:0007669"/>
    <property type="project" value="UniProtKB-KW"/>
</dbReference>
<evidence type="ECO:0000256" key="17">
    <source>
        <dbReference type="ARBA" id="ARBA00030795"/>
    </source>
</evidence>
<evidence type="ECO:0000256" key="12">
    <source>
        <dbReference type="ARBA" id="ARBA00022763"/>
    </source>
</evidence>
<comment type="subcellular location">
    <subcellularLocation>
        <location evidence="4">Nucleus</location>
    </subcellularLocation>
</comment>
<dbReference type="EC" id="2.1.1.63" evidence="6"/>
<dbReference type="GO" id="GO:0006281">
    <property type="term" value="P:DNA repair"/>
    <property type="evidence" value="ECO:0007669"/>
    <property type="project" value="UniProtKB-KW"/>
</dbReference>
<name>A0A6I8Q1J6_XENTR</name>
<comment type="cofactor">
    <cofactor evidence="2">
        <name>Zn(2+)</name>
        <dbReference type="ChEBI" id="CHEBI:29105"/>
    </cofactor>
</comment>
<keyword evidence="9" id="KW-0489">Methyltransferase</keyword>
<evidence type="ECO:0000313" key="23">
    <source>
        <dbReference type="Ensembl" id="ENSXETP00000066468"/>
    </source>
</evidence>
<dbReference type="AlphaFoldDB" id="A0A6I8Q1J6"/>
<reference evidence="23" key="2">
    <citation type="submission" date="2020-05" db="UniProtKB">
        <authorList>
            <consortium name="Ensembl"/>
        </authorList>
    </citation>
    <scope>IDENTIFICATION</scope>
</reference>
<evidence type="ECO:0000256" key="20">
    <source>
        <dbReference type="SAM" id="MobiDB-lite"/>
    </source>
</evidence>
<dbReference type="InterPro" id="IPR014048">
    <property type="entry name" value="MethylDNA_cys_MeTrfase_DNA-bd"/>
</dbReference>
<evidence type="ECO:0000256" key="18">
    <source>
        <dbReference type="ARBA" id="ARBA00031621"/>
    </source>
</evidence>
<evidence type="ECO:0000256" key="10">
    <source>
        <dbReference type="ARBA" id="ARBA00022679"/>
    </source>
</evidence>
<evidence type="ECO:0000256" key="8">
    <source>
        <dbReference type="ARBA" id="ARBA00022553"/>
    </source>
</evidence>
<dbReference type="GO" id="GO:0005634">
    <property type="term" value="C:nucleus"/>
    <property type="evidence" value="ECO:0007669"/>
    <property type="project" value="UniProtKB-SubCell"/>
</dbReference>
<comment type="catalytic activity">
    <reaction evidence="1">
        <text>a 4-O-methyl-thymidine in DNA + L-cysteinyl-[protein] = a thymidine in DNA + S-methyl-L-cysteinyl-[protein]</text>
        <dbReference type="Rhea" id="RHEA:53428"/>
        <dbReference type="Rhea" id="RHEA-COMP:10131"/>
        <dbReference type="Rhea" id="RHEA-COMP:10132"/>
        <dbReference type="Rhea" id="RHEA-COMP:13555"/>
        <dbReference type="Rhea" id="RHEA-COMP:13556"/>
        <dbReference type="ChEBI" id="CHEBI:29950"/>
        <dbReference type="ChEBI" id="CHEBI:82612"/>
        <dbReference type="ChEBI" id="CHEBI:137386"/>
        <dbReference type="ChEBI" id="CHEBI:137387"/>
        <dbReference type="EC" id="2.1.1.63"/>
    </reaction>
</comment>
<dbReference type="InterPro" id="IPR036388">
    <property type="entry name" value="WH-like_DNA-bd_sf"/>
</dbReference>
<dbReference type="Pfam" id="PF02870">
    <property type="entry name" value="Methyltransf_1N"/>
    <property type="match status" value="1"/>
</dbReference>
<evidence type="ECO:0000256" key="1">
    <source>
        <dbReference type="ARBA" id="ARBA00001286"/>
    </source>
</evidence>
<feature type="compositionally biased region" description="Basic and acidic residues" evidence="20">
    <location>
        <begin position="19"/>
        <end position="37"/>
    </location>
</feature>
<keyword evidence="11" id="KW-0479">Metal-binding</keyword>
<dbReference type="FunFam" id="3.30.160.70:FF:000001">
    <property type="entry name" value="Methylated-DNA--protein-cysteine methyltransferase"/>
    <property type="match status" value="1"/>
</dbReference>
<evidence type="ECO:0000259" key="22">
    <source>
        <dbReference type="Pfam" id="PF02870"/>
    </source>
</evidence>
<accession>A0A6I8Q1J6</accession>
<dbReference type="Ensembl" id="ENSXETT00000095086">
    <property type="protein sequence ID" value="ENSXETP00000066468"/>
    <property type="gene ID" value="ENSXETG00000025209"/>
</dbReference>
<dbReference type="Pfam" id="PF01035">
    <property type="entry name" value="DNA_binding_1"/>
    <property type="match status" value="1"/>
</dbReference>
<feature type="domain" description="Methylated-DNA-[protein]-cysteine S-methyltransferase DNA binding" evidence="21">
    <location>
        <begin position="170"/>
        <end position="251"/>
    </location>
</feature>
<dbReference type="Bgee" id="ENSXETG00000025209">
    <property type="expression patterns" value="Expressed in liver and 12 other cell types or tissues"/>
</dbReference>
<evidence type="ECO:0000256" key="11">
    <source>
        <dbReference type="ARBA" id="ARBA00022723"/>
    </source>
</evidence>
<keyword evidence="10" id="KW-0808">Transferase</keyword>
<evidence type="ECO:0000256" key="6">
    <source>
        <dbReference type="ARBA" id="ARBA00011918"/>
    </source>
</evidence>
<dbReference type="InParanoid" id="A0A6I8Q1J6"/>
<dbReference type="GO" id="GO:0003677">
    <property type="term" value="F:DNA binding"/>
    <property type="evidence" value="ECO:0007669"/>
    <property type="project" value="UniProtKB-KW"/>
</dbReference>
<evidence type="ECO:0000259" key="21">
    <source>
        <dbReference type="Pfam" id="PF01035"/>
    </source>
</evidence>
<dbReference type="Gene3D" id="1.10.10.10">
    <property type="entry name" value="Winged helix-like DNA-binding domain superfamily/Winged helix DNA-binding domain"/>
    <property type="match status" value="1"/>
</dbReference>
<dbReference type="CDD" id="cd06445">
    <property type="entry name" value="ATase"/>
    <property type="match status" value="1"/>
</dbReference>
<dbReference type="PROSITE" id="PS00374">
    <property type="entry name" value="MGMT"/>
    <property type="match status" value="1"/>
</dbReference>
<keyword evidence="16" id="KW-0539">Nucleus</keyword>
<comment type="catalytic activity">
    <reaction evidence="19">
        <text>a 6-O-methyl-2'-deoxyguanosine in DNA + L-cysteinyl-[protein] = S-methyl-L-cysteinyl-[protein] + a 2'-deoxyguanosine in DNA</text>
        <dbReference type="Rhea" id="RHEA:24000"/>
        <dbReference type="Rhea" id="RHEA-COMP:10131"/>
        <dbReference type="Rhea" id="RHEA-COMP:10132"/>
        <dbReference type="Rhea" id="RHEA-COMP:11367"/>
        <dbReference type="Rhea" id="RHEA-COMP:11368"/>
        <dbReference type="ChEBI" id="CHEBI:29950"/>
        <dbReference type="ChEBI" id="CHEBI:82612"/>
        <dbReference type="ChEBI" id="CHEBI:85445"/>
        <dbReference type="ChEBI" id="CHEBI:85448"/>
        <dbReference type="EC" id="2.1.1.63"/>
    </reaction>
</comment>
<evidence type="ECO:0000256" key="15">
    <source>
        <dbReference type="ARBA" id="ARBA00023204"/>
    </source>
</evidence>
<evidence type="ECO:0000256" key="3">
    <source>
        <dbReference type="ARBA" id="ARBA00003317"/>
    </source>
</evidence>
<keyword evidence="12" id="KW-0227">DNA damage</keyword>
<reference evidence="23" key="1">
    <citation type="journal article" date="2010" name="Science">
        <title>The genome of the Western clawed frog Xenopus tropicalis.</title>
        <authorList>
            <person name="Hellsten U."/>
            <person name="Harland R.M."/>
            <person name="Gilchrist M.J."/>
            <person name="Hendrix D."/>
            <person name="Jurka J."/>
            <person name="Kapitonov V."/>
            <person name="Ovcharenko I."/>
            <person name="Putnam N.H."/>
            <person name="Shu S."/>
            <person name="Taher L."/>
            <person name="Blitz I.L."/>
            <person name="Blumberg B."/>
            <person name="Dichmann D.S."/>
            <person name="Dubchak I."/>
            <person name="Amaya E."/>
            <person name="Detter J.C."/>
            <person name="Fletcher R."/>
            <person name="Gerhard D.S."/>
            <person name="Goodstein D."/>
            <person name="Graves T."/>
            <person name="Grigoriev I.V."/>
            <person name="Grimwood J."/>
            <person name="Kawashima T."/>
            <person name="Lindquist E."/>
            <person name="Lucas S.M."/>
            <person name="Mead P.E."/>
            <person name="Mitros T."/>
            <person name="Ogino H."/>
            <person name="Ohta Y."/>
            <person name="Poliakov A.V."/>
            <person name="Pollet N."/>
            <person name="Robert J."/>
            <person name="Salamov A."/>
            <person name="Sater A.K."/>
            <person name="Schmutz J."/>
            <person name="Terry A."/>
            <person name="Vize P.D."/>
            <person name="Warren W.C."/>
            <person name="Wells D."/>
            <person name="Wills A."/>
            <person name="Wilson R.K."/>
            <person name="Zimmerman L.B."/>
            <person name="Zorn A.M."/>
            <person name="Grainger R."/>
            <person name="Grammer T."/>
            <person name="Khokha M.K."/>
            <person name="Richardson P.M."/>
            <person name="Rokhsar D.S."/>
        </authorList>
    </citation>
    <scope>NUCLEOTIDE SEQUENCE [LARGE SCALE GENOMIC DNA]</scope>
    <source>
        <strain evidence="23">Nigerian</strain>
    </source>
</reference>
<evidence type="ECO:0000256" key="2">
    <source>
        <dbReference type="ARBA" id="ARBA00001947"/>
    </source>
</evidence>
<dbReference type="FunFam" id="1.10.10.10:FF:000214">
    <property type="entry name" value="Methylated-DNA--protein-cysteine methyltransferase"/>
    <property type="match status" value="1"/>
</dbReference>
<dbReference type="PANTHER" id="PTHR46460">
    <property type="entry name" value="METHYLATED-DNA--PROTEIN-CYSTEINE METHYLTRANSFERASE"/>
    <property type="match status" value="1"/>
</dbReference>
<comment type="function">
    <text evidence="3">Involved in the cellular defense against the biological effects of O6-methylguanine (O6-MeG) and O4-methylthymine (O4-MeT) in DNA. Repairs the methylated nucleobase in DNA by stoichiometrically transferring the methyl group to a cysteine residue in the enzyme. This is a suicide reaction: the enzyme is irreversibly inactivated.</text>
</comment>
<dbReference type="NCBIfam" id="TIGR00589">
    <property type="entry name" value="ogt"/>
    <property type="match status" value="1"/>
</dbReference>
<organism evidence="23">
    <name type="scientific">Xenopus tropicalis</name>
    <name type="common">Western clawed frog</name>
    <name type="synonym">Silurana tropicalis</name>
    <dbReference type="NCBI Taxonomy" id="8364"/>
    <lineage>
        <taxon>Eukaryota</taxon>
        <taxon>Metazoa</taxon>
        <taxon>Chordata</taxon>
        <taxon>Craniata</taxon>
        <taxon>Vertebrata</taxon>
        <taxon>Euteleostomi</taxon>
        <taxon>Amphibia</taxon>
        <taxon>Batrachia</taxon>
        <taxon>Anura</taxon>
        <taxon>Pipoidea</taxon>
        <taxon>Pipidae</taxon>
        <taxon>Xenopodinae</taxon>
        <taxon>Xenopus</taxon>
        <taxon>Silurana</taxon>
    </lineage>
</organism>
<evidence type="ECO:0000256" key="5">
    <source>
        <dbReference type="ARBA" id="ARBA00008711"/>
    </source>
</evidence>
<feature type="region of interest" description="Disordered" evidence="20">
    <location>
        <begin position="1"/>
        <end position="41"/>
    </location>
</feature>
<evidence type="ECO:0000256" key="14">
    <source>
        <dbReference type="ARBA" id="ARBA00023125"/>
    </source>
</evidence>
<dbReference type="SUPFAM" id="SSF46767">
    <property type="entry name" value="Methylated DNA-protein cysteine methyltransferase, C-terminal domain"/>
    <property type="match status" value="1"/>
</dbReference>
<sequence length="256" mass="28200">MNYKAPVASPFPGRTPSSHSHERDPPPFHSRAPRDQEGAQGAELARKLLATRGKSLVQQENLVSRPLQKMAVKNISCKMEEALISCALGKIQISACEKGIHEIKLQEDAVPESRTKGASVSFEIVEGPREMIEPLKQCTAWLRAYFCEPRLTEKLPVPAFHHPTFAKDSFTKAVLMALLQKVKFGETVSYKELAVMAGNEKAVRAVGGAMRNNPVPILIPCHRVICSNGSVGNYIGGKGNQLKPWLLAHEKLLKEM</sequence>
<dbReference type="PANTHER" id="PTHR46460:SF1">
    <property type="entry name" value="METHYLATED-DNA--PROTEIN-CYSTEINE METHYLTRANSFERASE"/>
    <property type="match status" value="1"/>
</dbReference>
<keyword evidence="15" id="KW-0234">DNA repair</keyword>
<proteinExistence type="inferred from homology"/>
<dbReference type="FunCoup" id="A0A6I8Q1J6">
    <property type="interactions" value="242"/>
</dbReference>
<dbReference type="InterPro" id="IPR001497">
    <property type="entry name" value="MethylDNA_cys_MeTrfase_AS"/>
</dbReference>
<evidence type="ECO:0000256" key="4">
    <source>
        <dbReference type="ARBA" id="ARBA00004123"/>
    </source>
</evidence>
<protein>
    <recommendedName>
        <fullName evidence="7">Methylated-DNA--protein-cysteine methyltransferase</fullName>
        <ecNumber evidence="6">2.1.1.63</ecNumber>
    </recommendedName>
    <alternativeName>
        <fullName evidence="17">6-O-methylguanine-DNA methyltransferase</fullName>
    </alternativeName>
    <alternativeName>
        <fullName evidence="18">O-6-methylguanine-DNA-alkyltransferase</fullName>
    </alternativeName>
</protein>
<evidence type="ECO:0000256" key="13">
    <source>
        <dbReference type="ARBA" id="ARBA00022833"/>
    </source>
</evidence>
<dbReference type="InterPro" id="IPR036631">
    <property type="entry name" value="MGMT_N_sf"/>
</dbReference>
<dbReference type="InterPro" id="IPR008332">
    <property type="entry name" value="MethylG_MeTrfase_N"/>
</dbReference>
<evidence type="ECO:0000256" key="7">
    <source>
        <dbReference type="ARBA" id="ARBA00015377"/>
    </source>
</evidence>
<keyword evidence="14" id="KW-0238">DNA-binding</keyword>
<dbReference type="InterPro" id="IPR036217">
    <property type="entry name" value="MethylDNA_cys_MeTrfase_DNAb"/>
</dbReference>
<evidence type="ECO:0000256" key="19">
    <source>
        <dbReference type="ARBA" id="ARBA00049348"/>
    </source>
</evidence>
<keyword evidence="13" id="KW-0862">Zinc</keyword>
<evidence type="ECO:0000256" key="16">
    <source>
        <dbReference type="ARBA" id="ARBA00023242"/>
    </source>
</evidence>
<gene>
    <name evidence="23" type="primary">mgmt</name>
</gene>
<dbReference type="Xenbase" id="XB-GENE-941688">
    <property type="gene designation" value="mgmt"/>
</dbReference>
<dbReference type="GO" id="GO:0003908">
    <property type="term" value="F:methylated-DNA-[protein]-cysteine S-methyltransferase activity"/>
    <property type="evidence" value="ECO:0007669"/>
    <property type="project" value="UniProtKB-EC"/>
</dbReference>
<dbReference type="GeneTree" id="ENSGT00390000015799"/>
<dbReference type="SUPFAM" id="SSF53155">
    <property type="entry name" value="Methylated DNA-protein cysteine methyltransferase domain"/>
    <property type="match status" value="1"/>
</dbReference>